<evidence type="ECO:0000256" key="1">
    <source>
        <dbReference type="SAM" id="Phobius"/>
    </source>
</evidence>
<organism evidence="2 3">
    <name type="scientific">Oceanobacillus neutriphilus</name>
    <dbReference type="NCBI Taxonomy" id="531815"/>
    <lineage>
        <taxon>Bacteria</taxon>
        <taxon>Bacillati</taxon>
        <taxon>Bacillota</taxon>
        <taxon>Bacilli</taxon>
        <taxon>Bacillales</taxon>
        <taxon>Bacillaceae</taxon>
        <taxon>Oceanobacillus</taxon>
    </lineage>
</organism>
<sequence length="47" mass="5230">MTFFSGLMLGVIVGFLIGFMTVGKIYDDAMRNVVLGILEETNEKEDD</sequence>
<protein>
    <recommendedName>
        <fullName evidence="4">DUF2273 domain-containing protein</fullName>
    </recommendedName>
</protein>
<evidence type="ECO:0008006" key="4">
    <source>
        <dbReference type="Google" id="ProtNLM"/>
    </source>
</evidence>
<feature type="transmembrane region" description="Helical" evidence="1">
    <location>
        <begin position="6"/>
        <end position="26"/>
    </location>
</feature>
<evidence type="ECO:0000313" key="3">
    <source>
        <dbReference type="Proteomes" id="UP000641206"/>
    </source>
</evidence>
<dbReference type="EMBL" id="BMLW01000010">
    <property type="protein sequence ID" value="GGP13456.1"/>
    <property type="molecule type" value="Genomic_DNA"/>
</dbReference>
<evidence type="ECO:0000313" key="2">
    <source>
        <dbReference type="EMBL" id="GGP13456.1"/>
    </source>
</evidence>
<name>A0ABQ2NY93_9BACI</name>
<dbReference type="RefSeq" id="WP_188735488.1">
    <property type="nucleotide sequence ID" value="NZ_BMLW01000010.1"/>
</dbReference>
<keyword evidence="1" id="KW-1133">Transmembrane helix</keyword>
<keyword evidence="3" id="KW-1185">Reference proteome</keyword>
<keyword evidence="1" id="KW-0472">Membrane</keyword>
<proteinExistence type="predicted"/>
<keyword evidence="1" id="KW-0812">Transmembrane</keyword>
<gene>
    <name evidence="2" type="ORF">GCM10011346_33520</name>
</gene>
<accession>A0ABQ2NY93</accession>
<dbReference type="Proteomes" id="UP000641206">
    <property type="component" value="Unassembled WGS sequence"/>
</dbReference>
<comment type="caution">
    <text evidence="2">The sequence shown here is derived from an EMBL/GenBank/DDBJ whole genome shotgun (WGS) entry which is preliminary data.</text>
</comment>
<reference evidence="3" key="1">
    <citation type="journal article" date="2019" name="Int. J. Syst. Evol. Microbiol.">
        <title>The Global Catalogue of Microorganisms (GCM) 10K type strain sequencing project: providing services to taxonomists for standard genome sequencing and annotation.</title>
        <authorList>
            <consortium name="The Broad Institute Genomics Platform"/>
            <consortium name="The Broad Institute Genome Sequencing Center for Infectious Disease"/>
            <person name="Wu L."/>
            <person name="Ma J."/>
        </authorList>
    </citation>
    <scope>NUCLEOTIDE SEQUENCE [LARGE SCALE GENOMIC DNA]</scope>
    <source>
        <strain evidence="3">CGMCC 1.7693</strain>
    </source>
</reference>